<gene>
    <name evidence="1" type="ORF">QHF89_16580</name>
</gene>
<evidence type="ECO:0000313" key="2">
    <source>
        <dbReference type="Proteomes" id="UP001160301"/>
    </source>
</evidence>
<dbReference type="EMBL" id="JARZHI010000012">
    <property type="protein sequence ID" value="MDI1431112.1"/>
    <property type="molecule type" value="Genomic_DNA"/>
</dbReference>
<sequence>MAVRRRATRGLFVVLSWAAGCQLVSGIPDELSLGAGSGGAGGATPMMCVRDEVPEPPAVDDAGGAEGFVVALRTIDMEKGLNDALPGLNLDGLCSCTEDKRGCESIDPSDDKGYCDDDRGHDAASYALFGALAYILTVDDMSSFLRGLTESGQWSVLLRVQGYNGASEDAQVEVGWYGSLGLAASPEWQGADAWSIRQEFVAPMLADPYAPRFIDGTAYVTGNKLVARLPEAPLPIADGTFTSMHAALSNLVLVARIDRTANGLYRLREGKIGAKLPVSELFPLLASFRDTKGNPLCKNALLYPATRQITCRAADVLLADTTDKNKPCEALSFAMDFEADPAMLGAVKPSPLLSPGCPAETDPALDDCSGL</sequence>
<comment type="caution">
    <text evidence="1">The sequence shown here is derived from an EMBL/GenBank/DDBJ whole genome shotgun (WGS) entry which is preliminary data.</text>
</comment>
<dbReference type="PROSITE" id="PS51257">
    <property type="entry name" value="PROKAR_LIPOPROTEIN"/>
    <property type="match status" value="1"/>
</dbReference>
<evidence type="ECO:0000313" key="1">
    <source>
        <dbReference type="EMBL" id="MDI1431112.1"/>
    </source>
</evidence>
<accession>A0ABT6NRZ6</accession>
<dbReference type="Proteomes" id="UP001160301">
    <property type="component" value="Unassembled WGS sequence"/>
</dbReference>
<name>A0ABT6NRZ6_9BACT</name>
<dbReference type="RefSeq" id="WP_136971991.1">
    <property type="nucleotide sequence ID" value="NZ_JARZHI010000012.1"/>
</dbReference>
<reference evidence="1 2" key="1">
    <citation type="submission" date="2023-04" db="EMBL/GenBank/DDBJ databases">
        <title>The genome sequence of Polyangium sorediatum DSM14670.</title>
        <authorList>
            <person name="Zhang X."/>
        </authorList>
    </citation>
    <scope>NUCLEOTIDE SEQUENCE [LARGE SCALE GENOMIC DNA]</scope>
    <source>
        <strain evidence="1 2">DSM 14670</strain>
    </source>
</reference>
<keyword evidence="2" id="KW-1185">Reference proteome</keyword>
<protein>
    <recommendedName>
        <fullName evidence="3">Lipoprotein</fullName>
    </recommendedName>
</protein>
<proteinExistence type="predicted"/>
<evidence type="ECO:0008006" key="3">
    <source>
        <dbReference type="Google" id="ProtNLM"/>
    </source>
</evidence>
<organism evidence="1 2">
    <name type="scientific">Polyangium sorediatum</name>
    <dbReference type="NCBI Taxonomy" id="889274"/>
    <lineage>
        <taxon>Bacteria</taxon>
        <taxon>Pseudomonadati</taxon>
        <taxon>Myxococcota</taxon>
        <taxon>Polyangia</taxon>
        <taxon>Polyangiales</taxon>
        <taxon>Polyangiaceae</taxon>
        <taxon>Polyangium</taxon>
    </lineage>
</organism>